<dbReference type="RefSeq" id="WP_226973360.1">
    <property type="nucleotide sequence ID" value="NZ_JAJBNC010000011.1"/>
</dbReference>
<comment type="caution">
    <text evidence="1">The sequence shown here is derived from an EMBL/GenBank/DDBJ whole genome shotgun (WGS) entry which is preliminary data.</text>
</comment>
<dbReference type="EMBL" id="JAJBNC010000011">
    <property type="protein sequence ID" value="MCB5493755.1"/>
    <property type="molecule type" value="Genomic_DNA"/>
</dbReference>
<reference evidence="1" key="1">
    <citation type="submission" date="2021-10" db="EMBL/GenBank/DDBJ databases">
        <title>Collection of gut derived symbiotic bacterial strains cultured from healthy donors.</title>
        <authorList>
            <person name="Lin H."/>
            <person name="Littmann E."/>
            <person name="Claire K."/>
            <person name="Pamer E."/>
        </authorList>
    </citation>
    <scope>NUCLEOTIDE SEQUENCE</scope>
    <source>
        <strain evidence="1">MSK.23.4</strain>
    </source>
</reference>
<gene>
    <name evidence="1" type="ORF">LIQ10_08370</name>
</gene>
<evidence type="ECO:0000313" key="1">
    <source>
        <dbReference type="EMBL" id="MCB5493755.1"/>
    </source>
</evidence>
<proteinExistence type="predicted"/>
<dbReference type="AlphaFoldDB" id="A0AAJ1AWE4"/>
<name>A0AAJ1AWE4_MEDGN</name>
<accession>A0AAJ1AWE4</accession>
<dbReference type="Proteomes" id="UP001297422">
    <property type="component" value="Unassembled WGS sequence"/>
</dbReference>
<evidence type="ECO:0000313" key="2">
    <source>
        <dbReference type="Proteomes" id="UP001297422"/>
    </source>
</evidence>
<organism evidence="1 2">
    <name type="scientific">Mediterraneibacter gnavus</name>
    <name type="common">Ruminococcus gnavus</name>
    <dbReference type="NCBI Taxonomy" id="33038"/>
    <lineage>
        <taxon>Bacteria</taxon>
        <taxon>Bacillati</taxon>
        <taxon>Bacillota</taxon>
        <taxon>Clostridia</taxon>
        <taxon>Lachnospirales</taxon>
        <taxon>Lachnospiraceae</taxon>
        <taxon>Mediterraneibacter</taxon>
    </lineage>
</organism>
<protein>
    <submittedName>
        <fullName evidence="1">Uncharacterized protein</fullName>
    </submittedName>
</protein>
<sequence length="127" mass="14318">MYAATSTANVKLQENEQVVLSRQSTPMGVGYKLELALPRGEYTYTMTDENSQYPQNVFQKGNEIYWMPDGVGSNLRDADGNIIKLSKTDKTVINIQVMIEGTVKETFQLCLDKEDNICTVTLKEIDK</sequence>